<evidence type="ECO:0000313" key="2">
    <source>
        <dbReference type="EMBL" id="MTS01340.1"/>
    </source>
</evidence>
<comment type="caution">
    <text evidence="2">The sequence shown here is derived from an EMBL/GenBank/DDBJ whole genome shotgun (WGS) entry which is preliminary data.</text>
</comment>
<dbReference type="Gene3D" id="2.30.30.290">
    <property type="entry name" value="YopX-like domains"/>
    <property type="match status" value="1"/>
</dbReference>
<evidence type="ECO:0000259" key="1">
    <source>
        <dbReference type="Pfam" id="PF09643"/>
    </source>
</evidence>
<dbReference type="InterPro" id="IPR023385">
    <property type="entry name" value="YopX-like_C"/>
</dbReference>
<gene>
    <name evidence="2" type="ORF">GMC90_05795</name>
</gene>
<dbReference type="EMBL" id="WMZE01000002">
    <property type="protein sequence ID" value="MTS01340.1"/>
    <property type="molecule type" value="Genomic_DNA"/>
</dbReference>
<dbReference type="RefSeq" id="WP_155214264.1">
    <property type="nucleotide sequence ID" value="NZ_WMZE01000002.1"/>
</dbReference>
<feature type="domain" description="YopX protein" evidence="1">
    <location>
        <begin position="4"/>
        <end position="136"/>
    </location>
</feature>
<accession>A0A6A8V5P1</accession>
<reference evidence="2" key="1">
    <citation type="journal article" date="2019" name="Nat. Med.">
        <title>A library of human gut bacterial isolates paired with longitudinal multiomics data enables mechanistic microbiome research.</title>
        <authorList>
            <person name="Poyet M."/>
            <person name="Groussin M."/>
            <person name="Gibbons S.M."/>
            <person name="Avila-Pacheco J."/>
            <person name="Jiang X."/>
            <person name="Kearney S.M."/>
            <person name="Perrotta A.R."/>
            <person name="Berdy B."/>
            <person name="Zhao S."/>
            <person name="Lieberman T.D."/>
            <person name="Swanson P.K."/>
            <person name="Smith M."/>
            <person name="Roesemann S."/>
            <person name="Alexander J.E."/>
            <person name="Rich S.A."/>
            <person name="Livny J."/>
            <person name="Vlamakis H."/>
            <person name="Clish C."/>
            <person name="Bullock K."/>
            <person name="Deik A."/>
            <person name="Scott J."/>
            <person name="Pierce K.A."/>
            <person name="Xavier R.J."/>
            <person name="Alm E.J."/>
        </authorList>
    </citation>
    <scope>NUCLEOTIDE SEQUENCE</scope>
    <source>
        <strain evidence="2">BIOML-A6</strain>
    </source>
</reference>
<dbReference type="Pfam" id="PF09643">
    <property type="entry name" value="YopX"/>
    <property type="match status" value="1"/>
</dbReference>
<protein>
    <recommendedName>
        <fullName evidence="1">YopX protein domain-containing protein</fullName>
    </recommendedName>
</protein>
<dbReference type="SUPFAM" id="SSF159006">
    <property type="entry name" value="YopX-like"/>
    <property type="match status" value="1"/>
</dbReference>
<organism evidence="2">
    <name type="scientific">Streptococcus parasanguinis</name>
    <dbReference type="NCBI Taxonomy" id="1318"/>
    <lineage>
        <taxon>Bacteria</taxon>
        <taxon>Bacillati</taxon>
        <taxon>Bacillota</taxon>
        <taxon>Bacilli</taxon>
        <taxon>Lactobacillales</taxon>
        <taxon>Streptococcaceae</taxon>
        <taxon>Streptococcus</taxon>
    </lineage>
</organism>
<proteinExistence type="predicted"/>
<name>A0A6A8V5P1_STRPA</name>
<dbReference type="AlphaFoldDB" id="A0A6A8V5P1"/>
<dbReference type="InterPro" id="IPR019096">
    <property type="entry name" value="YopX_protein"/>
</dbReference>
<sequence length="152" mass="18046">MNTKFRAWDEEKQKMFYRVMVGNCDQNDENRNCPVVYYEGSGWKHFEDLKYITQSTRTYDKEGKEIFVGDVLQIDFVKAIVRFGKYRYHEEKEVLSGNGFYLECLNVMDPDCISPYEPDVLDKAEIIGNIFENPTLEYHFIGLRPKEVEEKK</sequence>